<keyword evidence="3" id="KW-1185">Reference proteome</keyword>
<evidence type="ECO:0008006" key="4">
    <source>
        <dbReference type="Google" id="ProtNLM"/>
    </source>
</evidence>
<proteinExistence type="predicted"/>
<dbReference type="AlphaFoldDB" id="A0A4R8HG95"/>
<evidence type="ECO:0000313" key="3">
    <source>
        <dbReference type="Proteomes" id="UP000295832"/>
    </source>
</evidence>
<sequence length="449" mass="47814">MKKFSLLLTFALVLALAIPAFAVEDNVKITGEVKTVFEAAGYGDDSAATIELWEDGDAIDEDSTTDPDEFPAEKAFYQEIDFAIAGMVNENITFDLAVDTLVNNFTTVEGPVVNGAVLGDQGESDDLVLDSALLTLSDEVSTLKFGDMADFHAETYFIDEEDLEGMELTTAINGSDVRAFVVSENDDFAATDFYGVTVGRDLGKVNLTAKVYQARSEGESLTNLAVAADLALSNTVTVDGEIVSNDASQGDKGDTLVRANVNAALTDAVTLNAGVETVGEKFATLSTHDLEEAADYSLYTVGADYALNNNNTLGATYTMVTPGDTFGVNAEDKSTIELALDNVNGAFTNTAAVEFTTSDDYTDGHDVTLITLGTEYAMNGVTTLSADLVNKSDDNNGAELSYTYLKAGLDHAFSETVNWSNEVRFITGETAAEEDGEGSTFRTELSVKF</sequence>
<comment type="caution">
    <text evidence="2">The sequence shown here is derived from an EMBL/GenBank/DDBJ whole genome shotgun (WGS) entry which is preliminary data.</text>
</comment>
<name>A0A4R8HG95_9FIRM</name>
<dbReference type="EMBL" id="SOEG01000001">
    <property type="protein sequence ID" value="TDX59225.1"/>
    <property type="molecule type" value="Genomic_DNA"/>
</dbReference>
<keyword evidence="1" id="KW-0732">Signal</keyword>
<dbReference type="SUPFAM" id="SSF56935">
    <property type="entry name" value="Porins"/>
    <property type="match status" value="2"/>
</dbReference>
<organism evidence="2 3">
    <name type="scientific">Orenia marismortui</name>
    <dbReference type="NCBI Taxonomy" id="46469"/>
    <lineage>
        <taxon>Bacteria</taxon>
        <taxon>Bacillati</taxon>
        <taxon>Bacillota</taxon>
        <taxon>Clostridia</taxon>
        <taxon>Halanaerobiales</taxon>
        <taxon>Halobacteroidaceae</taxon>
        <taxon>Orenia</taxon>
    </lineage>
</organism>
<reference evidence="2 3" key="1">
    <citation type="submission" date="2019-03" db="EMBL/GenBank/DDBJ databases">
        <title>Subsurface microbial communities from deep shales in Ohio and West Virginia, USA.</title>
        <authorList>
            <person name="Wrighton K."/>
        </authorList>
    </citation>
    <scope>NUCLEOTIDE SEQUENCE [LARGE SCALE GENOMIC DNA]</scope>
    <source>
        <strain evidence="2 3">MSL 6dP</strain>
    </source>
</reference>
<feature type="signal peptide" evidence="1">
    <location>
        <begin position="1"/>
        <end position="22"/>
    </location>
</feature>
<dbReference type="RefSeq" id="WP_134114219.1">
    <property type="nucleotide sequence ID" value="NZ_SOEG01000001.1"/>
</dbReference>
<evidence type="ECO:0000256" key="1">
    <source>
        <dbReference type="SAM" id="SignalP"/>
    </source>
</evidence>
<gene>
    <name evidence="2" type="ORF">C7959_101112</name>
</gene>
<accession>A0A4R8HG95</accession>
<feature type="chain" id="PRO_5020734475" description="Porin-like protein" evidence="1">
    <location>
        <begin position="23"/>
        <end position="449"/>
    </location>
</feature>
<dbReference type="Proteomes" id="UP000295832">
    <property type="component" value="Unassembled WGS sequence"/>
</dbReference>
<protein>
    <recommendedName>
        <fullName evidence="4">Porin-like protein</fullName>
    </recommendedName>
</protein>
<evidence type="ECO:0000313" key="2">
    <source>
        <dbReference type="EMBL" id="TDX59225.1"/>
    </source>
</evidence>